<evidence type="ECO:0000313" key="3">
    <source>
        <dbReference type="EMBL" id="KAH0889369.1"/>
    </source>
</evidence>
<dbReference type="EMBL" id="JAGKQM010000013">
    <property type="protein sequence ID" value="KAH0889369.1"/>
    <property type="molecule type" value="Genomic_DNA"/>
</dbReference>
<evidence type="ECO:0000313" key="4">
    <source>
        <dbReference type="Proteomes" id="UP000824890"/>
    </source>
</evidence>
<gene>
    <name evidence="3" type="ORF">HID58_051798</name>
</gene>
<protein>
    <recommendedName>
        <fullName evidence="2">LTI65/LTI78 N-terminal domain-containing protein</fullName>
    </recommendedName>
</protein>
<feature type="compositionally biased region" description="Basic and acidic residues" evidence="1">
    <location>
        <begin position="65"/>
        <end position="81"/>
    </location>
</feature>
<keyword evidence="4" id="KW-1185">Reference proteome</keyword>
<name>A0ABQ8AA08_BRANA</name>
<reference evidence="3 4" key="1">
    <citation type="submission" date="2021-05" db="EMBL/GenBank/DDBJ databases">
        <title>Genome Assembly of Synthetic Allotetraploid Brassica napus Reveals Homoeologous Exchanges between Subgenomes.</title>
        <authorList>
            <person name="Davis J.T."/>
        </authorList>
    </citation>
    <scope>NUCLEOTIDE SEQUENCE [LARGE SCALE GENOMIC DNA]</scope>
    <source>
        <strain evidence="4">cv. Da-Ae</strain>
        <tissue evidence="3">Seedling</tissue>
    </source>
</reference>
<comment type="caution">
    <text evidence="3">The sequence shown here is derived from an EMBL/GenBank/DDBJ whole genome shotgun (WGS) entry which is preliminary data.</text>
</comment>
<evidence type="ECO:0000259" key="2">
    <source>
        <dbReference type="Pfam" id="PF23403"/>
    </source>
</evidence>
<feature type="region of interest" description="Disordered" evidence="1">
    <location>
        <begin position="58"/>
        <end position="83"/>
    </location>
</feature>
<accession>A0ABQ8AA08</accession>
<evidence type="ECO:0000256" key="1">
    <source>
        <dbReference type="SAM" id="MobiDB-lite"/>
    </source>
</evidence>
<dbReference type="InterPro" id="IPR056605">
    <property type="entry name" value="LTI65_LTI78_N"/>
</dbReference>
<feature type="region of interest" description="Disordered" evidence="1">
    <location>
        <begin position="97"/>
        <end position="120"/>
    </location>
</feature>
<feature type="domain" description="LTI65/LTI78 N-terminal" evidence="2">
    <location>
        <begin position="41"/>
        <end position="89"/>
    </location>
</feature>
<dbReference type="Pfam" id="PF23403">
    <property type="entry name" value="LTI65_LTI78_N"/>
    <property type="match status" value="1"/>
</dbReference>
<organism evidence="3 4">
    <name type="scientific">Brassica napus</name>
    <name type="common">Rape</name>
    <dbReference type="NCBI Taxonomy" id="3708"/>
    <lineage>
        <taxon>Eukaryota</taxon>
        <taxon>Viridiplantae</taxon>
        <taxon>Streptophyta</taxon>
        <taxon>Embryophyta</taxon>
        <taxon>Tracheophyta</taxon>
        <taxon>Spermatophyta</taxon>
        <taxon>Magnoliopsida</taxon>
        <taxon>eudicotyledons</taxon>
        <taxon>Gunneridae</taxon>
        <taxon>Pentapetalae</taxon>
        <taxon>rosids</taxon>
        <taxon>malvids</taxon>
        <taxon>Brassicales</taxon>
        <taxon>Brassicaceae</taxon>
        <taxon>Brassiceae</taxon>
        <taxon>Brassica</taxon>
    </lineage>
</organism>
<dbReference type="Proteomes" id="UP000824890">
    <property type="component" value="Unassembled WGS sequence"/>
</dbReference>
<sequence length="352" mass="40537">MAETDMSMLEDKLTLAKSELLASKRSVQRDLRCQPMNGIQVLKKVKEKIKKINNVLTKHRHGHGHEHDRGEQHIPDDHDLDDKDAEEYDVGQIYQQGHGGAPVEPVRGPNTSHGHEALPHHARPLEDVTRTFVPGEKLRVNIERDRGMEEGMTAQSFNSLDPCCFRISAGGKVGAAQLLQRGKEHVMMFNYSWKREGIQYKKNQQAQAPLLQGYYYVYWYLLILVLFLHDQLWDLNIDECCLKLLRRTWLKLLVLPSFRSIGGYMSTDMLKTYNREMKAGTCLRITKRRGWSIAQFQWNAHSYEGSDIRTGSTAVENGLEMLDRQTSLTVFIHNDWQLKFKDVTAFPITITS</sequence>
<proteinExistence type="predicted"/>